<evidence type="ECO:0000313" key="2">
    <source>
        <dbReference type="Proteomes" id="UP001234178"/>
    </source>
</evidence>
<dbReference type="Pfam" id="PF21494">
    <property type="entry name" value="PKC_C2"/>
    <property type="match status" value="1"/>
</dbReference>
<dbReference type="InterPro" id="IPR035892">
    <property type="entry name" value="C2_domain_sf"/>
</dbReference>
<organism evidence="1 2">
    <name type="scientific">Daphnia magna</name>
    <dbReference type="NCBI Taxonomy" id="35525"/>
    <lineage>
        <taxon>Eukaryota</taxon>
        <taxon>Metazoa</taxon>
        <taxon>Ecdysozoa</taxon>
        <taxon>Arthropoda</taxon>
        <taxon>Crustacea</taxon>
        <taxon>Branchiopoda</taxon>
        <taxon>Diplostraca</taxon>
        <taxon>Cladocera</taxon>
        <taxon>Anomopoda</taxon>
        <taxon>Daphniidae</taxon>
        <taxon>Daphnia</taxon>
    </lineage>
</organism>
<evidence type="ECO:0000313" key="1">
    <source>
        <dbReference type="EMBL" id="KAK4016107.1"/>
    </source>
</evidence>
<dbReference type="Gene3D" id="2.60.40.150">
    <property type="entry name" value="C2 domain"/>
    <property type="match status" value="1"/>
</dbReference>
<gene>
    <name evidence="1" type="ORF">OUZ56_031065</name>
</gene>
<sequence>MDDKAPLTPSSEAANFDIGSIQIGKMPEFVRVKLMQVDFGAQSPARDPYCAVSIKEAVADAESCPVQTVDRTLQVYSAAQGMQMKDTNVSC</sequence>
<dbReference type="Proteomes" id="UP001234178">
    <property type="component" value="Unassembled WGS sequence"/>
</dbReference>
<keyword evidence="2" id="KW-1185">Reference proteome</keyword>
<proteinExistence type="predicted"/>
<dbReference type="EMBL" id="JAOYFB010000005">
    <property type="protein sequence ID" value="KAK4016107.1"/>
    <property type="molecule type" value="Genomic_DNA"/>
</dbReference>
<protein>
    <submittedName>
        <fullName evidence="1">Uncharacterized protein</fullName>
    </submittedName>
</protein>
<accession>A0ABQ9ZT54</accession>
<comment type="caution">
    <text evidence="1">The sequence shown here is derived from an EMBL/GenBank/DDBJ whole genome shotgun (WGS) entry which is preliminary data.</text>
</comment>
<name>A0ABQ9ZT54_9CRUS</name>
<reference evidence="1 2" key="1">
    <citation type="journal article" date="2023" name="Nucleic Acids Res.">
        <title>The hologenome of Daphnia magna reveals possible DNA methylation and microbiome-mediated evolution of the host genome.</title>
        <authorList>
            <person name="Chaturvedi A."/>
            <person name="Li X."/>
            <person name="Dhandapani V."/>
            <person name="Marshall H."/>
            <person name="Kissane S."/>
            <person name="Cuenca-Cambronero M."/>
            <person name="Asole G."/>
            <person name="Calvet F."/>
            <person name="Ruiz-Romero M."/>
            <person name="Marangio P."/>
            <person name="Guigo R."/>
            <person name="Rago D."/>
            <person name="Mirbahai L."/>
            <person name="Eastwood N."/>
            <person name="Colbourne J.K."/>
            <person name="Zhou J."/>
            <person name="Mallon E."/>
            <person name="Orsini L."/>
        </authorList>
    </citation>
    <scope>NUCLEOTIDE SEQUENCE [LARGE SCALE GENOMIC DNA]</scope>
    <source>
        <strain evidence="1">LRV0_1</strain>
    </source>
</reference>